<reference evidence="2" key="1">
    <citation type="submission" date="2016-12" db="EMBL/GenBank/DDBJ databases">
        <title>The genomes of Aspergillus section Nigri reveals drivers in fungal speciation.</title>
        <authorList>
            <consortium name="DOE Joint Genome Institute"/>
            <person name="Vesth T.C."/>
            <person name="Nybo J."/>
            <person name="Theobald S."/>
            <person name="Brandl J."/>
            <person name="Frisvad J.C."/>
            <person name="Nielsen K.F."/>
            <person name="Lyhne E.K."/>
            <person name="Kogle M.E."/>
            <person name="Kuo A."/>
            <person name="Riley R."/>
            <person name="Clum A."/>
            <person name="Nolan M."/>
            <person name="Lipzen A."/>
            <person name="Salamov A."/>
            <person name="Henrissat B."/>
            <person name="Wiebenga A."/>
            <person name="De Vries R.P."/>
            <person name="Grigoriev I.V."/>
            <person name="Mortensen U.H."/>
            <person name="Andersen M.R."/>
            <person name="Baker S.E."/>
        </authorList>
    </citation>
    <scope>NUCLEOTIDE SEQUENCE [LARGE SCALE GENOMIC DNA]</scope>
    <source>
        <strain evidence="2">CBS 113365</strain>
    </source>
</reference>
<dbReference type="AlphaFoldDB" id="A0A319BK72"/>
<evidence type="ECO:0000313" key="2">
    <source>
        <dbReference type="EMBL" id="PYH63688.1"/>
    </source>
</evidence>
<evidence type="ECO:0000313" key="3">
    <source>
        <dbReference type="Proteomes" id="UP000248405"/>
    </source>
</evidence>
<dbReference type="RefSeq" id="XP_025557482.1">
    <property type="nucleotide sequence ID" value="XM_025703599.1"/>
</dbReference>
<feature type="chain" id="PRO_5016356482" evidence="1">
    <location>
        <begin position="19"/>
        <end position="146"/>
    </location>
</feature>
<gene>
    <name evidence="2" type="ORF">BO88DRAFT_352637</name>
</gene>
<dbReference type="EMBL" id="KZ821650">
    <property type="protein sequence ID" value="PYH63688.1"/>
    <property type="molecule type" value="Genomic_DNA"/>
</dbReference>
<dbReference type="GeneID" id="37208191"/>
<accession>A0A319BK72</accession>
<sequence>MHLPSLALLAATAPTALACTFGIQFRYIRGGGASELQCIGFAYDSNNPDIINDVKDAYSNIACGGGCTNLDFKGKTYRFCFDHAANLDIQGDASVQRVDGGVKVNIVPDGEKKVDRFTAGLGSVVTHAFYRSNIGCPSGGVKEYGR</sequence>
<keyword evidence="1" id="KW-0732">Signal</keyword>
<evidence type="ECO:0000256" key="1">
    <source>
        <dbReference type="SAM" id="SignalP"/>
    </source>
</evidence>
<proteinExistence type="predicted"/>
<dbReference type="Proteomes" id="UP000248405">
    <property type="component" value="Unassembled WGS sequence"/>
</dbReference>
<protein>
    <submittedName>
        <fullName evidence="2">Uncharacterized protein</fullName>
    </submittedName>
</protein>
<keyword evidence="3" id="KW-1185">Reference proteome</keyword>
<feature type="signal peptide" evidence="1">
    <location>
        <begin position="1"/>
        <end position="18"/>
    </location>
</feature>
<name>A0A319BK72_ASPVC</name>
<organism evidence="2 3">
    <name type="scientific">Aspergillus vadensis (strain CBS 113365 / IMI 142717 / IBT 24658)</name>
    <dbReference type="NCBI Taxonomy" id="1448311"/>
    <lineage>
        <taxon>Eukaryota</taxon>
        <taxon>Fungi</taxon>
        <taxon>Dikarya</taxon>
        <taxon>Ascomycota</taxon>
        <taxon>Pezizomycotina</taxon>
        <taxon>Eurotiomycetes</taxon>
        <taxon>Eurotiomycetidae</taxon>
        <taxon>Eurotiales</taxon>
        <taxon>Aspergillaceae</taxon>
        <taxon>Aspergillus</taxon>
        <taxon>Aspergillus subgen. Circumdati</taxon>
    </lineage>
</organism>
<dbReference type="OrthoDB" id="4494422at2759"/>